<organism evidence="2 3">
    <name type="scientific">Panagrolaimus davidi</name>
    <dbReference type="NCBI Taxonomy" id="227884"/>
    <lineage>
        <taxon>Eukaryota</taxon>
        <taxon>Metazoa</taxon>
        <taxon>Ecdysozoa</taxon>
        <taxon>Nematoda</taxon>
        <taxon>Chromadorea</taxon>
        <taxon>Rhabditida</taxon>
        <taxon>Tylenchina</taxon>
        <taxon>Panagrolaimomorpha</taxon>
        <taxon>Panagrolaimoidea</taxon>
        <taxon>Panagrolaimidae</taxon>
        <taxon>Panagrolaimus</taxon>
    </lineage>
</organism>
<protein>
    <submittedName>
        <fullName evidence="3">Uncharacterized protein</fullName>
    </submittedName>
</protein>
<keyword evidence="2" id="KW-1185">Reference proteome</keyword>
<evidence type="ECO:0000256" key="1">
    <source>
        <dbReference type="SAM" id="MobiDB-lite"/>
    </source>
</evidence>
<dbReference type="Proteomes" id="UP000887578">
    <property type="component" value="Unplaced"/>
</dbReference>
<dbReference type="WBParaSite" id="PDA_v2.g27835.t1">
    <property type="protein sequence ID" value="PDA_v2.g27835.t1"/>
    <property type="gene ID" value="PDA_v2.g27835"/>
</dbReference>
<evidence type="ECO:0000313" key="3">
    <source>
        <dbReference type="WBParaSite" id="PDA_v2.g27835.t1"/>
    </source>
</evidence>
<evidence type="ECO:0000313" key="2">
    <source>
        <dbReference type="Proteomes" id="UP000887578"/>
    </source>
</evidence>
<proteinExistence type="predicted"/>
<name>A0A914Q9M9_9BILA</name>
<feature type="region of interest" description="Disordered" evidence="1">
    <location>
        <begin position="301"/>
        <end position="326"/>
    </location>
</feature>
<sequence>MEQVILSVEYEGRHLNVWKDNTQGYSRFYVTPLCILNTSLTTCIKDEYSDEHRHIFRFYVKLWDSSVAKTIQLALKHKNITAKASDILPLPMQMVRLGLGPDVTSQIYSSHHWRSHQDQPNILMFELYTRHESFCNKMLSDAKENVQTFLANTKLYFEFTMVVQQRAARNLNITGKTLIKSSTFSNLVNHYRMVYLTSKDMNTLARSILNVVAVEEEVTSNYIASEQEKQIIQELLGIFGEHKYNSNDLTKDEWNSVFWDDIFSRPDIQSEYSNDVLKYDETQNEFKYNATKDREFREKLENRKNTQRQGGKSKGFGFNWGAFGKN</sequence>
<dbReference type="AlphaFoldDB" id="A0A914Q9M9"/>
<reference evidence="3" key="1">
    <citation type="submission" date="2022-11" db="UniProtKB">
        <authorList>
            <consortium name="WormBaseParasite"/>
        </authorList>
    </citation>
    <scope>IDENTIFICATION</scope>
</reference>
<accession>A0A914Q9M9</accession>